<proteinExistence type="predicted"/>
<organism evidence="1 2">
    <name type="scientific">Rhizobium leguminosarum</name>
    <dbReference type="NCBI Taxonomy" id="384"/>
    <lineage>
        <taxon>Bacteria</taxon>
        <taxon>Pseudomonadati</taxon>
        <taxon>Pseudomonadota</taxon>
        <taxon>Alphaproteobacteria</taxon>
        <taxon>Hyphomicrobiales</taxon>
        <taxon>Rhizobiaceae</taxon>
        <taxon>Rhizobium/Agrobacterium group</taxon>
        <taxon>Rhizobium</taxon>
    </lineage>
</organism>
<accession>A0A2Z4YNK8</accession>
<protein>
    <submittedName>
        <fullName evidence="1">Uncharacterized protein</fullName>
    </submittedName>
</protein>
<gene>
    <name evidence="1" type="ORF">DLJ82_4152</name>
</gene>
<dbReference type="AlphaFoldDB" id="A0A2Z4YNK8"/>
<sequence>MSKNNWKVGLRAKLEQLVDDCVVAGARQQDVFDAIIKEIGNLRAALERDPDPAEDDVAVIEEPANDWPAADRPE</sequence>
<evidence type="ECO:0000313" key="1">
    <source>
        <dbReference type="EMBL" id="AXA41715.1"/>
    </source>
</evidence>
<dbReference type="Proteomes" id="UP000251166">
    <property type="component" value="Chromosome"/>
</dbReference>
<reference evidence="1 2" key="1">
    <citation type="submission" date="2018-07" db="EMBL/GenBank/DDBJ databases">
        <title>Rhizobium leguminosarum strain:ATCC 14479 Genome sequencing and assembly.</title>
        <authorList>
            <person name="Chakraborty R."/>
        </authorList>
    </citation>
    <scope>NUCLEOTIDE SEQUENCE [LARGE SCALE GENOMIC DNA]</scope>
    <source>
        <strain evidence="1 2">ATCC 14479</strain>
    </source>
</reference>
<dbReference type="RefSeq" id="WP_112906192.1">
    <property type="nucleotide sequence ID" value="NZ_CP030760.1"/>
</dbReference>
<evidence type="ECO:0000313" key="2">
    <source>
        <dbReference type="Proteomes" id="UP000251166"/>
    </source>
</evidence>
<dbReference type="EMBL" id="CP030760">
    <property type="protein sequence ID" value="AXA41715.1"/>
    <property type="molecule type" value="Genomic_DNA"/>
</dbReference>
<name>A0A2Z4YNK8_RHILE</name>